<reference evidence="8 9" key="1">
    <citation type="submission" date="2017-09" db="EMBL/GenBank/DDBJ databases">
        <title>Bacterial strain isolated from the female urinary microbiota.</title>
        <authorList>
            <person name="Thomas-White K."/>
            <person name="Kumar N."/>
            <person name="Forster S."/>
            <person name="Putonti C."/>
            <person name="Lawley T."/>
            <person name="Wolfe A.J."/>
        </authorList>
    </citation>
    <scope>NUCLEOTIDE SEQUENCE [LARGE SCALE GENOMIC DNA]</scope>
    <source>
        <strain evidence="8 9">UMB0683</strain>
    </source>
</reference>
<dbReference type="PANTHER" id="PTHR43826">
    <property type="entry name" value="GLUCOSE-6-PHOSPHATE EXCHANGER SLC37A4"/>
    <property type="match status" value="1"/>
</dbReference>
<evidence type="ECO:0000313" key="8">
    <source>
        <dbReference type="EMBL" id="PMB82108.1"/>
    </source>
</evidence>
<evidence type="ECO:0000256" key="2">
    <source>
        <dbReference type="ARBA" id="ARBA00022448"/>
    </source>
</evidence>
<dbReference type="InterPro" id="IPR011701">
    <property type="entry name" value="MFS"/>
</dbReference>
<evidence type="ECO:0000256" key="4">
    <source>
        <dbReference type="ARBA" id="ARBA00022989"/>
    </source>
</evidence>
<evidence type="ECO:0000259" key="7">
    <source>
        <dbReference type="PROSITE" id="PS50850"/>
    </source>
</evidence>
<dbReference type="EMBL" id="PNFV01000009">
    <property type="protein sequence ID" value="PMB82108.1"/>
    <property type="molecule type" value="Genomic_DNA"/>
</dbReference>
<dbReference type="RefSeq" id="WP_104689137.1">
    <property type="nucleotide sequence ID" value="NZ_JBKTHY010000009.1"/>
</dbReference>
<feature type="transmembrane region" description="Helical" evidence="6">
    <location>
        <begin position="103"/>
        <end position="127"/>
    </location>
</feature>
<dbReference type="AlphaFoldDB" id="A0A2J6NL96"/>
<comment type="subcellular location">
    <subcellularLocation>
        <location evidence="1">Cell membrane</location>
        <topology evidence="1">Multi-pass membrane protein</topology>
    </subcellularLocation>
</comment>
<organism evidence="8 9">
    <name type="scientific">Limosilactobacillus pontis</name>
    <dbReference type="NCBI Taxonomy" id="35787"/>
    <lineage>
        <taxon>Bacteria</taxon>
        <taxon>Bacillati</taxon>
        <taxon>Bacillota</taxon>
        <taxon>Bacilli</taxon>
        <taxon>Lactobacillales</taxon>
        <taxon>Lactobacillaceae</taxon>
        <taxon>Limosilactobacillus</taxon>
    </lineage>
</organism>
<protein>
    <submittedName>
        <fullName evidence="8">MFS transporter</fullName>
    </submittedName>
</protein>
<dbReference type="InterPro" id="IPR020846">
    <property type="entry name" value="MFS_dom"/>
</dbReference>
<feature type="transmembrane region" description="Helical" evidence="6">
    <location>
        <begin position="346"/>
        <end position="369"/>
    </location>
</feature>
<evidence type="ECO:0000256" key="5">
    <source>
        <dbReference type="ARBA" id="ARBA00023136"/>
    </source>
</evidence>
<proteinExistence type="predicted"/>
<dbReference type="GO" id="GO:0005886">
    <property type="term" value="C:plasma membrane"/>
    <property type="evidence" value="ECO:0007669"/>
    <property type="project" value="UniProtKB-SubCell"/>
</dbReference>
<dbReference type="InterPro" id="IPR000849">
    <property type="entry name" value="Sugar_P_transporter"/>
</dbReference>
<feature type="transmembrane region" description="Helical" evidence="6">
    <location>
        <begin position="260"/>
        <end position="280"/>
    </location>
</feature>
<name>A0A2J6NL96_9LACO</name>
<dbReference type="GO" id="GO:0035435">
    <property type="term" value="P:phosphate ion transmembrane transport"/>
    <property type="evidence" value="ECO:0007669"/>
    <property type="project" value="TreeGrafter"/>
</dbReference>
<dbReference type="InterPro" id="IPR036259">
    <property type="entry name" value="MFS_trans_sf"/>
</dbReference>
<evidence type="ECO:0000256" key="6">
    <source>
        <dbReference type="SAM" id="Phobius"/>
    </source>
</evidence>
<dbReference type="Gene3D" id="1.20.1250.20">
    <property type="entry name" value="MFS general substrate transporter like domains"/>
    <property type="match status" value="2"/>
</dbReference>
<feature type="transmembrane region" description="Helical" evidence="6">
    <location>
        <begin position="381"/>
        <end position="400"/>
    </location>
</feature>
<evidence type="ECO:0000256" key="3">
    <source>
        <dbReference type="ARBA" id="ARBA00022692"/>
    </source>
</evidence>
<sequence>MIQQWNKRHTAQARVLGATILAYASYHIVKLNLTQASPALIEYDGFSKGTIGLLLAILAVSYGSSKFILGIVADRIRPRLLISIGLFLSSVADLLLGQTHNHYIMAALMAALGLTQGCGAPSCQKLITEWFQRKRLATAISCWHVSHNLGSGASAIIVAVIISYYGGQNTKNIFLIPAIISMAMAVIVYWLGKDAPMHTGKVKDNGHLFWNEFANHLLKNPLMWILGFLNAFSYILRYGIENWIPTYLELTKNFTVTQTATAFSWFEYAAIPGTILLGLASDRWLKGRRLPLVIGTALLVIFTLPLYVVTASSLVVNMTVAVMGICVYGQQSLLNIMVLDILPIRYAASGIGMLGFFGYAFGQVIASYGIGELVEKTNWQWGFAIIFTAGIICVVIFSWLEIYSKHQL</sequence>
<keyword evidence="5 6" id="KW-0472">Membrane</keyword>
<dbReference type="Pfam" id="PF07690">
    <property type="entry name" value="MFS_1"/>
    <property type="match status" value="1"/>
</dbReference>
<dbReference type="Proteomes" id="UP000239920">
    <property type="component" value="Unassembled WGS sequence"/>
</dbReference>
<dbReference type="SUPFAM" id="SSF103473">
    <property type="entry name" value="MFS general substrate transporter"/>
    <property type="match status" value="1"/>
</dbReference>
<keyword evidence="4 6" id="KW-1133">Transmembrane helix</keyword>
<keyword evidence="2" id="KW-0813">Transport</keyword>
<evidence type="ECO:0000256" key="1">
    <source>
        <dbReference type="ARBA" id="ARBA00004651"/>
    </source>
</evidence>
<feature type="transmembrane region" description="Helical" evidence="6">
    <location>
        <begin position="49"/>
        <end position="73"/>
    </location>
</feature>
<comment type="caution">
    <text evidence="8">The sequence shown here is derived from an EMBL/GenBank/DDBJ whole genome shotgun (WGS) entry which is preliminary data.</text>
</comment>
<feature type="transmembrane region" description="Helical" evidence="6">
    <location>
        <begin position="148"/>
        <end position="167"/>
    </location>
</feature>
<dbReference type="PIRSF" id="PIRSF002808">
    <property type="entry name" value="Hexose_phosphate_transp"/>
    <property type="match status" value="1"/>
</dbReference>
<dbReference type="PANTHER" id="PTHR43826:SF6">
    <property type="entry name" value="GLYCEROL-3-PHOSPHATE TRANSPORTER"/>
    <property type="match status" value="1"/>
</dbReference>
<feature type="transmembrane region" description="Helical" evidence="6">
    <location>
        <begin position="222"/>
        <end position="240"/>
    </location>
</feature>
<dbReference type="InterPro" id="IPR051337">
    <property type="entry name" value="OPA_Antiporter"/>
</dbReference>
<evidence type="ECO:0000313" key="9">
    <source>
        <dbReference type="Proteomes" id="UP000239920"/>
    </source>
</evidence>
<keyword evidence="3 6" id="KW-0812">Transmembrane</keyword>
<feature type="transmembrane region" description="Helical" evidence="6">
    <location>
        <begin position="292"/>
        <end position="309"/>
    </location>
</feature>
<accession>A0A2J6NL96</accession>
<gene>
    <name evidence="8" type="ORF">CK797_07470</name>
</gene>
<feature type="transmembrane region" description="Helical" evidence="6">
    <location>
        <begin position="12"/>
        <end position="29"/>
    </location>
</feature>
<feature type="domain" description="Major facilitator superfamily (MFS) profile" evidence="7">
    <location>
        <begin position="10"/>
        <end position="406"/>
    </location>
</feature>
<feature type="transmembrane region" description="Helical" evidence="6">
    <location>
        <begin position="173"/>
        <end position="191"/>
    </location>
</feature>
<dbReference type="GO" id="GO:0061513">
    <property type="term" value="F:glucose 6-phosphate:phosphate antiporter activity"/>
    <property type="evidence" value="ECO:0007669"/>
    <property type="project" value="TreeGrafter"/>
</dbReference>
<feature type="transmembrane region" description="Helical" evidence="6">
    <location>
        <begin position="315"/>
        <end position="334"/>
    </location>
</feature>
<feature type="transmembrane region" description="Helical" evidence="6">
    <location>
        <begin position="80"/>
        <end position="97"/>
    </location>
</feature>
<dbReference type="PROSITE" id="PS50850">
    <property type="entry name" value="MFS"/>
    <property type="match status" value="1"/>
</dbReference>
<dbReference type="OrthoDB" id="9766638at2"/>